<evidence type="ECO:0000313" key="4">
    <source>
        <dbReference type="Proteomes" id="UP001058860"/>
    </source>
</evidence>
<dbReference type="PANTHER" id="PTHR36151:SF3">
    <property type="entry name" value="ER-BOUND OXYGENASE MPAB_MPAB'_RUBBER OXYGENASE CATALYTIC DOMAIN-CONTAINING PROTEIN"/>
    <property type="match status" value="1"/>
</dbReference>
<evidence type="ECO:0000256" key="1">
    <source>
        <dbReference type="SAM" id="MobiDB-lite"/>
    </source>
</evidence>
<sequence length="302" mass="33737">MAAPPTFTPIPFRAAAPGEGYFEDDSPIRVVNRELIVAFSGARALLLQAAHPVMFEGFYDRTTGMSDPHGRLARTATVMNTIYFGRRADADFQTERVRRVHSRIRGELPEPAGRFPAGTPFAADDPQYLLWTLAPLFESAELIYRLYVGALDRDERDALWQDYRVVGRLFGLEDDEMPRTIEDFDDYYAAMFASGDLWVTPRAAELGKAVVFNPPAPLYMRWLVEAVNFVVIGSLPPKIRRGYGLSWDPAREVMRRGGAEYVKRVLLPLLPTMIRNTPVAGGRLLPGPPRAEDDGPPLRAAA</sequence>
<feature type="domain" description="ER-bound oxygenase mpaB/mpaB'/Rubber oxygenase catalytic" evidence="2">
    <location>
        <begin position="29"/>
        <end position="259"/>
    </location>
</feature>
<organism evidence="3 4">
    <name type="scientific">Svornostia abyssi</name>
    <dbReference type="NCBI Taxonomy" id="2898438"/>
    <lineage>
        <taxon>Bacteria</taxon>
        <taxon>Bacillati</taxon>
        <taxon>Actinomycetota</taxon>
        <taxon>Thermoleophilia</taxon>
        <taxon>Solirubrobacterales</taxon>
        <taxon>Baekduiaceae</taxon>
        <taxon>Svornostia</taxon>
    </lineage>
</organism>
<dbReference type="PANTHER" id="PTHR36151">
    <property type="entry name" value="BLR2777 PROTEIN"/>
    <property type="match status" value="1"/>
</dbReference>
<accession>A0ABY5PGX2</accession>
<evidence type="ECO:0000313" key="3">
    <source>
        <dbReference type="EMBL" id="UUY03844.1"/>
    </source>
</evidence>
<feature type="region of interest" description="Disordered" evidence="1">
    <location>
        <begin position="281"/>
        <end position="302"/>
    </location>
</feature>
<reference evidence="4" key="1">
    <citation type="submission" date="2021-11" db="EMBL/GenBank/DDBJ databases">
        <title>Cultivation dependent microbiological survey of springs from the worlds oldest radium mine currently devoted to the extraction of radon-saturated water.</title>
        <authorList>
            <person name="Kapinusova G."/>
            <person name="Smrhova T."/>
            <person name="Strejcek M."/>
            <person name="Suman J."/>
            <person name="Jani K."/>
            <person name="Pajer P."/>
            <person name="Uhlik O."/>
        </authorList>
    </citation>
    <scope>NUCLEOTIDE SEQUENCE [LARGE SCALE GENOMIC DNA]</scope>
    <source>
        <strain evidence="4">J379</strain>
    </source>
</reference>
<protein>
    <submittedName>
        <fullName evidence="3">DUF2236 domain-containing protein</fullName>
    </submittedName>
</protein>
<gene>
    <name evidence="3" type="ORF">LRS13_24840</name>
</gene>
<proteinExistence type="predicted"/>
<keyword evidence="4" id="KW-1185">Reference proteome</keyword>
<dbReference type="Pfam" id="PF09995">
    <property type="entry name" value="MPAB_Lcp_cat"/>
    <property type="match status" value="1"/>
</dbReference>
<dbReference type="RefSeq" id="WP_353864342.1">
    <property type="nucleotide sequence ID" value="NZ_CP088295.1"/>
</dbReference>
<evidence type="ECO:0000259" key="2">
    <source>
        <dbReference type="Pfam" id="PF09995"/>
    </source>
</evidence>
<dbReference type="EMBL" id="CP088295">
    <property type="protein sequence ID" value="UUY03844.1"/>
    <property type="molecule type" value="Genomic_DNA"/>
</dbReference>
<name>A0ABY5PGX2_9ACTN</name>
<dbReference type="Proteomes" id="UP001058860">
    <property type="component" value="Chromosome"/>
</dbReference>
<dbReference type="InterPro" id="IPR018713">
    <property type="entry name" value="MPAB/Lcp_cat_dom"/>
</dbReference>